<evidence type="ECO:0000313" key="2">
    <source>
        <dbReference type="Proteomes" id="UP000886844"/>
    </source>
</evidence>
<dbReference type="EMBL" id="DXDA01000065">
    <property type="protein sequence ID" value="HIY69440.1"/>
    <property type="molecule type" value="Genomic_DNA"/>
</dbReference>
<protein>
    <recommendedName>
        <fullName evidence="3">Lipoprotein</fullName>
    </recommendedName>
</protein>
<organism evidence="1 2">
    <name type="scientific">Candidatus Alistipes intestinigallinarum</name>
    <dbReference type="NCBI Taxonomy" id="2838440"/>
    <lineage>
        <taxon>Bacteria</taxon>
        <taxon>Pseudomonadati</taxon>
        <taxon>Bacteroidota</taxon>
        <taxon>Bacteroidia</taxon>
        <taxon>Bacteroidales</taxon>
        <taxon>Rikenellaceae</taxon>
        <taxon>Alistipes</taxon>
    </lineage>
</organism>
<dbReference type="AlphaFoldDB" id="A0A9D2CDB7"/>
<evidence type="ECO:0008006" key="3">
    <source>
        <dbReference type="Google" id="ProtNLM"/>
    </source>
</evidence>
<reference evidence="1" key="2">
    <citation type="submission" date="2021-04" db="EMBL/GenBank/DDBJ databases">
        <authorList>
            <person name="Gilroy R."/>
        </authorList>
    </citation>
    <scope>NUCLEOTIDE SEQUENCE</scope>
    <source>
        <strain evidence="1">5134</strain>
    </source>
</reference>
<proteinExistence type="predicted"/>
<name>A0A9D2CDB7_9BACT</name>
<reference evidence="1" key="1">
    <citation type="journal article" date="2021" name="PeerJ">
        <title>Extensive microbial diversity within the chicken gut microbiome revealed by metagenomics and culture.</title>
        <authorList>
            <person name="Gilroy R."/>
            <person name="Ravi A."/>
            <person name="Getino M."/>
            <person name="Pursley I."/>
            <person name="Horton D.L."/>
            <person name="Alikhan N.F."/>
            <person name="Baker D."/>
            <person name="Gharbi K."/>
            <person name="Hall N."/>
            <person name="Watson M."/>
            <person name="Adriaenssens E.M."/>
            <person name="Foster-Nyarko E."/>
            <person name="Jarju S."/>
            <person name="Secka A."/>
            <person name="Antonio M."/>
            <person name="Oren A."/>
            <person name="Chaudhuri R.R."/>
            <person name="La Ragione R."/>
            <person name="Hildebrand F."/>
            <person name="Pallen M.J."/>
        </authorList>
    </citation>
    <scope>NUCLEOTIDE SEQUENCE</scope>
    <source>
        <strain evidence="1">5134</strain>
    </source>
</reference>
<sequence>MNWRRIVTAVVGLLACVACDRFEPREHVSEIEDIIRYKRAIGSLCDHYYIDTRILGNLLMRIDQQTHCETYWKRMEYIRLFKIEEYFPKKSEDQYLSILNGLMDQYRDTEIVLGPIEKNYRNGLSSYYTVEDRMSGMKYYIEYRHSIWWKSGTLNIVSKKDKINAIVTP</sequence>
<accession>A0A9D2CDB7</accession>
<comment type="caution">
    <text evidence="1">The sequence shown here is derived from an EMBL/GenBank/DDBJ whole genome shotgun (WGS) entry which is preliminary data.</text>
</comment>
<dbReference type="Proteomes" id="UP000886844">
    <property type="component" value="Unassembled WGS sequence"/>
</dbReference>
<gene>
    <name evidence="1" type="ORF">H9828_08485</name>
</gene>
<evidence type="ECO:0000313" key="1">
    <source>
        <dbReference type="EMBL" id="HIY69440.1"/>
    </source>
</evidence>
<dbReference type="PROSITE" id="PS51257">
    <property type="entry name" value="PROKAR_LIPOPROTEIN"/>
    <property type="match status" value="1"/>
</dbReference>